<dbReference type="EMBL" id="FQVW01000029">
    <property type="protein sequence ID" value="SHG38276.1"/>
    <property type="molecule type" value="Genomic_DNA"/>
</dbReference>
<evidence type="ECO:0008006" key="4">
    <source>
        <dbReference type="Google" id="ProtNLM"/>
    </source>
</evidence>
<keyword evidence="3" id="KW-1185">Reference proteome</keyword>
<dbReference type="OrthoDB" id="2881422at2"/>
<evidence type="ECO:0000313" key="3">
    <source>
        <dbReference type="Proteomes" id="UP000183988"/>
    </source>
</evidence>
<feature type="transmembrane region" description="Helical" evidence="1">
    <location>
        <begin position="98"/>
        <end position="113"/>
    </location>
</feature>
<dbReference type="STRING" id="930117.SAMN05216225_102935"/>
<organism evidence="2 3">
    <name type="scientific">Ornithinibacillus halophilus</name>
    <dbReference type="NCBI Taxonomy" id="930117"/>
    <lineage>
        <taxon>Bacteria</taxon>
        <taxon>Bacillati</taxon>
        <taxon>Bacillota</taxon>
        <taxon>Bacilli</taxon>
        <taxon>Bacillales</taxon>
        <taxon>Bacillaceae</taxon>
        <taxon>Ornithinibacillus</taxon>
    </lineage>
</organism>
<keyword evidence="1" id="KW-0812">Transmembrane</keyword>
<evidence type="ECO:0000256" key="1">
    <source>
        <dbReference type="SAM" id="Phobius"/>
    </source>
</evidence>
<feature type="transmembrane region" description="Helical" evidence="1">
    <location>
        <begin position="73"/>
        <end position="91"/>
    </location>
</feature>
<feature type="transmembrane region" description="Helical" evidence="1">
    <location>
        <begin position="6"/>
        <end position="26"/>
    </location>
</feature>
<gene>
    <name evidence="2" type="ORF">SAMN05216225_102935</name>
</gene>
<dbReference type="AlphaFoldDB" id="A0A1M5JCE7"/>
<sequence length="114" mass="13039">MSIDSGRLVPFFLMWGIPIFMVIRTYIKMDVNDRKSAKRDFRRPRFVFTIGLIVIGTLISQIGSILLLEIVNLVGIIILSIGGIVSVVGMWRENRIKSVFVFLIITIAIYFLYV</sequence>
<dbReference type="RefSeq" id="WP_072891111.1">
    <property type="nucleotide sequence ID" value="NZ_FQVW01000029.1"/>
</dbReference>
<accession>A0A1M5JCE7</accession>
<keyword evidence="1" id="KW-0472">Membrane</keyword>
<dbReference type="Proteomes" id="UP000183988">
    <property type="component" value="Unassembled WGS sequence"/>
</dbReference>
<name>A0A1M5JCE7_9BACI</name>
<keyword evidence="1" id="KW-1133">Transmembrane helix</keyword>
<proteinExistence type="predicted"/>
<protein>
    <recommendedName>
        <fullName evidence="4">DoxX-like family protein</fullName>
    </recommendedName>
</protein>
<evidence type="ECO:0000313" key="2">
    <source>
        <dbReference type="EMBL" id="SHG38276.1"/>
    </source>
</evidence>
<feature type="transmembrane region" description="Helical" evidence="1">
    <location>
        <begin position="46"/>
        <end position="67"/>
    </location>
</feature>
<reference evidence="2 3" key="1">
    <citation type="submission" date="2016-11" db="EMBL/GenBank/DDBJ databases">
        <authorList>
            <person name="Jaros S."/>
            <person name="Januszkiewicz K."/>
            <person name="Wedrychowicz H."/>
        </authorList>
    </citation>
    <scope>NUCLEOTIDE SEQUENCE [LARGE SCALE GENOMIC DNA]</scope>
    <source>
        <strain evidence="2 3">IBRC-M 10683</strain>
    </source>
</reference>